<dbReference type="OrthoDB" id="9793175at2"/>
<dbReference type="PROSITE" id="PS50983">
    <property type="entry name" value="FE_B12_PBP"/>
    <property type="match status" value="1"/>
</dbReference>
<evidence type="ECO:0000313" key="6">
    <source>
        <dbReference type="EMBL" id="RJO75337.1"/>
    </source>
</evidence>
<keyword evidence="3" id="KW-0813">Transport</keyword>
<proteinExistence type="inferred from homology"/>
<evidence type="ECO:0000256" key="4">
    <source>
        <dbReference type="ARBA" id="ARBA00022729"/>
    </source>
</evidence>
<name>A0A3A4L0N5_9NOCA</name>
<dbReference type="AlphaFoldDB" id="A0A3A4L0N5"/>
<comment type="subcellular location">
    <subcellularLocation>
        <location evidence="1">Cell envelope</location>
    </subcellularLocation>
</comment>
<comment type="caution">
    <text evidence="6">The sequence shown here is derived from an EMBL/GenBank/DDBJ whole genome shotgun (WGS) entry which is preliminary data.</text>
</comment>
<evidence type="ECO:0000256" key="1">
    <source>
        <dbReference type="ARBA" id="ARBA00004196"/>
    </source>
</evidence>
<dbReference type="GO" id="GO:1901678">
    <property type="term" value="P:iron coordination entity transport"/>
    <property type="evidence" value="ECO:0007669"/>
    <property type="project" value="UniProtKB-ARBA"/>
</dbReference>
<keyword evidence="7" id="KW-1185">Reference proteome</keyword>
<dbReference type="PANTHER" id="PTHR30532:SF25">
    <property type="entry name" value="IRON(III) DICITRATE-BINDING PERIPLASMIC PROTEIN"/>
    <property type="match status" value="1"/>
</dbReference>
<evidence type="ECO:0000313" key="7">
    <source>
        <dbReference type="Proteomes" id="UP000266677"/>
    </source>
</evidence>
<dbReference type="Proteomes" id="UP000266677">
    <property type="component" value="Unassembled WGS sequence"/>
</dbReference>
<gene>
    <name evidence="6" type="ORF">D5S18_16810</name>
</gene>
<dbReference type="SUPFAM" id="SSF53807">
    <property type="entry name" value="Helical backbone' metal receptor"/>
    <property type="match status" value="1"/>
</dbReference>
<evidence type="ECO:0000259" key="5">
    <source>
        <dbReference type="PROSITE" id="PS50983"/>
    </source>
</evidence>
<comment type="similarity">
    <text evidence="2">Belongs to the bacterial solute-binding protein 8 family.</text>
</comment>
<dbReference type="GO" id="GO:0030288">
    <property type="term" value="C:outer membrane-bounded periplasmic space"/>
    <property type="evidence" value="ECO:0007669"/>
    <property type="project" value="TreeGrafter"/>
</dbReference>
<feature type="domain" description="Fe/B12 periplasmic-binding" evidence="5">
    <location>
        <begin position="98"/>
        <end position="353"/>
    </location>
</feature>
<reference evidence="6 7" key="1">
    <citation type="submission" date="2018-09" db="EMBL/GenBank/DDBJ databases">
        <title>YIM PH21274 draft genome.</title>
        <authorList>
            <person name="Miao C."/>
        </authorList>
    </citation>
    <scope>NUCLEOTIDE SEQUENCE [LARGE SCALE GENOMIC DNA]</scope>
    <source>
        <strain evidence="6 7">YIM PH 21724</strain>
    </source>
</reference>
<evidence type="ECO:0000256" key="2">
    <source>
        <dbReference type="ARBA" id="ARBA00008814"/>
    </source>
</evidence>
<sequence>MPVSDVVRTRIRPTIQPAKGIAAAALSSLLLLAGCGQQDNASSIVRTTTNIAGAAVMGIDRDTTHACALPSAPDPATGPTRTITHLAGSSEVPADPQRIVALTTAALDAACALGLWERVVGAVTGDGPLPQPQYLGYGLRKVPGVGAIAQPDPAKIAELRPDLIIGDIPTTTAGSDRLGTIAPTVLVGKPESWQAEFTAIAAAMGRRDAATAALDAYRTEAAQIGTAITSTQTQASIIRFGADSLQVQGDDTFAAQVFADSGAQRPTAQRRPSFDVRSGDFDLIEGDLIYILFAGEAGKKHGEQVMRTDEWKNLGAALDRRTFIMDDSVWHGRGLTAARALLTDIRNTLNGFVTD</sequence>
<dbReference type="InterPro" id="IPR002491">
    <property type="entry name" value="ABC_transptr_periplasmic_BD"/>
</dbReference>
<dbReference type="PANTHER" id="PTHR30532">
    <property type="entry name" value="IRON III DICITRATE-BINDING PERIPLASMIC PROTEIN"/>
    <property type="match status" value="1"/>
</dbReference>
<organism evidence="6 7">
    <name type="scientific">Nocardia panacis</name>
    <dbReference type="NCBI Taxonomy" id="2340916"/>
    <lineage>
        <taxon>Bacteria</taxon>
        <taxon>Bacillati</taxon>
        <taxon>Actinomycetota</taxon>
        <taxon>Actinomycetes</taxon>
        <taxon>Mycobacteriales</taxon>
        <taxon>Nocardiaceae</taxon>
        <taxon>Nocardia</taxon>
    </lineage>
</organism>
<dbReference type="Pfam" id="PF01497">
    <property type="entry name" value="Peripla_BP_2"/>
    <property type="match status" value="1"/>
</dbReference>
<evidence type="ECO:0000256" key="3">
    <source>
        <dbReference type="ARBA" id="ARBA00022448"/>
    </source>
</evidence>
<protein>
    <submittedName>
        <fullName evidence="6">ABC transporter substrate-binding protein</fullName>
    </submittedName>
</protein>
<dbReference type="EMBL" id="QZFU01000019">
    <property type="protein sequence ID" value="RJO75337.1"/>
    <property type="molecule type" value="Genomic_DNA"/>
</dbReference>
<accession>A0A3A4L0N5</accession>
<dbReference type="Gene3D" id="3.40.50.1980">
    <property type="entry name" value="Nitrogenase molybdenum iron protein domain"/>
    <property type="match status" value="2"/>
</dbReference>
<dbReference type="RefSeq" id="WP_120042206.1">
    <property type="nucleotide sequence ID" value="NZ_QZFU01000019.1"/>
</dbReference>
<keyword evidence="4" id="KW-0732">Signal</keyword>
<dbReference type="InterPro" id="IPR051313">
    <property type="entry name" value="Bact_iron-sidero_bind"/>
</dbReference>